<dbReference type="OrthoDB" id="5243344at2759"/>
<feature type="transmembrane region" description="Helical" evidence="3">
    <location>
        <begin position="1252"/>
        <end position="1271"/>
    </location>
</feature>
<keyword evidence="3" id="KW-0812">Transmembrane</keyword>
<feature type="compositionally biased region" description="Basic and acidic residues" evidence="2">
    <location>
        <begin position="131"/>
        <end position="142"/>
    </location>
</feature>
<proteinExistence type="predicted"/>
<evidence type="ECO:0000313" key="5">
    <source>
        <dbReference type="Proteomes" id="UP000803844"/>
    </source>
</evidence>
<feature type="compositionally biased region" description="Polar residues" evidence="2">
    <location>
        <begin position="27"/>
        <end position="37"/>
    </location>
</feature>
<name>A0A9P4Y8Y4_CRYP1</name>
<feature type="region of interest" description="Disordered" evidence="2">
    <location>
        <begin position="567"/>
        <end position="600"/>
    </location>
</feature>
<protein>
    <submittedName>
        <fullName evidence="4">Uncharacterized protein</fullName>
    </submittedName>
</protein>
<feature type="compositionally biased region" description="Basic and acidic residues" evidence="2">
    <location>
        <begin position="175"/>
        <end position="188"/>
    </location>
</feature>
<feature type="compositionally biased region" description="Polar residues" evidence="2">
    <location>
        <begin position="567"/>
        <end position="582"/>
    </location>
</feature>
<feature type="region of interest" description="Disordered" evidence="2">
    <location>
        <begin position="952"/>
        <end position="976"/>
    </location>
</feature>
<feature type="compositionally biased region" description="Low complexity" evidence="2">
    <location>
        <begin position="588"/>
        <end position="598"/>
    </location>
</feature>
<dbReference type="Proteomes" id="UP000803844">
    <property type="component" value="Unassembled WGS sequence"/>
</dbReference>
<feature type="coiled-coil region" evidence="1">
    <location>
        <begin position="603"/>
        <end position="630"/>
    </location>
</feature>
<comment type="caution">
    <text evidence="4">The sequence shown here is derived from an EMBL/GenBank/DDBJ whole genome shotgun (WGS) entry which is preliminary data.</text>
</comment>
<feature type="region of interest" description="Disordered" evidence="2">
    <location>
        <begin position="1078"/>
        <end position="1186"/>
    </location>
</feature>
<sequence length="1386" mass="153655">MADQDTNKHQRPRASSLYSPRADPDRPTSSGSASTPWTRRMEAWRNSRPPSRSGIADTGSAPHTPHSGRMSLGGFLSQYSPFGRHTDVSGSPSSPAPVRGGMSLWQELREVDESEDAMTPSDTRSPSLKGSDSRYDPPRLRDPSATLSSEDRSPAIEAQETEFVNPASDVPLQTHRGDQPRAPTERSRRTLPALQRTLSDVNAAMTRAMTSRATMLRPLLDRLREARLFTDMGSLMDVTLRAQSNFRPLDMEIVEQFAERFIEDFRHRLGHPEAGPVLPVETRDQVLAEMNALGIRMRILMTEVVASTLQTDADTIRSICVDLNRCIGVNASRPGSAGRARARSDVRTPALTRRTSQMSTLSGPERVSSSLSRSLDRERLSAMSHAELVDFTLARDQEQNDLLDEMRDHLETYEERMIKIQEENDTAHEDMLNLRAEIDLEKAKVHEFGKHGLDINGNKVTTPQQRDQEPRDHGTARLEPRIRSRSPHSQARSSGSFLPFPDRSASPQILSTPTRERISSLAALLDEDNDQREQDFAGLQRIIALLNDEDDLIIGFIDRTAQRAALSTRTVSESDATQSSPEVSLHRASTSSAAAAASDDLTKQQLQTRLRIVEQDRDALQRERDTLFERATCSHSIDDLGPRDQERIAFFAERALSFIDRYLNDFIRCSRNLSLFSRVVIEVGRMDKGQQTCKNELQALLETNTTISNLRPTPYERGPQGDGRFNKLEAYQNAWLPNVEEFLNHFVKLFDDVQSLTAKARAWDLANPRPTPNDQPSEPSVHDSVLSGRSPSLLSRATSSISGLIFGAEDADQLYGFISRDAEGSGTQQHPHCNGCEAAVASPAGISVGTCGMGNADEQQRESARSHSSGSSRVSFADTQGQLPITTSPQFIPKSILRRSSARPRSLDIGRANLSRQGSKYAATGTPYPFSMPEGHAARSSSTSLLATFSSARDQQSTRRITDHDTAGHGAGGPTIVQRSADLERPSSMSQFPGGLRSGGLLGLISRKESYRASRGSDSPPTTTISEQGNSRLSYPASYPGPRQVPAAAASLVEDSHVHRIMTPTGSLRVDYRIEGGPQAKTNRKQDHHKNQNGEGAPEPRPVGEQREDGGAGGEGTDEQPAAPQKGQERAAETPAGPRTPLGDQPRRQSGSKQPSKSDGSSRGRRWSEWSDAWSPQAHSPARAPRPNPEWQFLRLVSVLSSWLTYRQLFNLWAIVWFLTVLMWSYLRVALELLTVGVARPRRVRVLPAEEMLSLVLWCIIVGHLTMLVAIGEERKLWLAANPTTASYLRGLRYRRAYPWWSPYEVDFAFLSPAMKSWSVWLHQLYFHRGLGSSVCHMLRLCVLLDRSYRKESSPSIVRLPHDLRAIILVLDATSGPANDWPSRGE</sequence>
<feature type="coiled-coil region" evidence="1">
    <location>
        <begin position="396"/>
        <end position="437"/>
    </location>
</feature>
<feature type="region of interest" description="Disordered" evidence="2">
    <location>
        <begin position="1"/>
        <end position="190"/>
    </location>
</feature>
<dbReference type="EMBL" id="MU032345">
    <property type="protein sequence ID" value="KAF3768686.1"/>
    <property type="molecule type" value="Genomic_DNA"/>
</dbReference>
<evidence type="ECO:0000256" key="2">
    <source>
        <dbReference type="SAM" id="MobiDB-lite"/>
    </source>
</evidence>
<keyword evidence="3" id="KW-1133">Transmembrane helix</keyword>
<feature type="compositionally biased region" description="Polar residues" evidence="2">
    <location>
        <begin position="1016"/>
        <end position="1033"/>
    </location>
</feature>
<feature type="compositionally biased region" description="Basic and acidic residues" evidence="2">
    <location>
        <begin position="1160"/>
        <end position="1169"/>
    </location>
</feature>
<feature type="region of interest" description="Disordered" evidence="2">
    <location>
        <begin position="851"/>
        <end position="920"/>
    </location>
</feature>
<feature type="region of interest" description="Disordered" evidence="2">
    <location>
        <begin position="1010"/>
        <end position="1050"/>
    </location>
</feature>
<feature type="compositionally biased region" description="Polar residues" evidence="2">
    <location>
        <begin position="877"/>
        <end position="890"/>
    </location>
</feature>
<keyword evidence="3" id="KW-0472">Membrane</keyword>
<feature type="compositionally biased region" description="Polar residues" evidence="2">
    <location>
        <begin position="487"/>
        <end position="496"/>
    </location>
</feature>
<gene>
    <name evidence="4" type="ORF">M406DRAFT_327107</name>
</gene>
<accession>A0A9P4Y8Y4</accession>
<reference evidence="4" key="1">
    <citation type="journal article" date="2020" name="Phytopathology">
        <title>Genome sequence of the chestnut blight fungus Cryphonectria parasitica EP155: A fundamental resource for an archetypical invasive plant pathogen.</title>
        <authorList>
            <person name="Crouch J.A."/>
            <person name="Dawe A."/>
            <person name="Aerts A."/>
            <person name="Barry K."/>
            <person name="Churchill A.C.L."/>
            <person name="Grimwood J."/>
            <person name="Hillman B."/>
            <person name="Milgroom M.G."/>
            <person name="Pangilinan J."/>
            <person name="Smith M."/>
            <person name="Salamov A."/>
            <person name="Schmutz J."/>
            <person name="Yadav J."/>
            <person name="Grigoriev I.V."/>
            <person name="Nuss D."/>
        </authorList>
    </citation>
    <scope>NUCLEOTIDE SEQUENCE</scope>
    <source>
        <strain evidence="4">EP155</strain>
    </source>
</reference>
<keyword evidence="5" id="KW-1185">Reference proteome</keyword>
<dbReference type="GeneID" id="63837299"/>
<organism evidence="4 5">
    <name type="scientific">Cryphonectria parasitica (strain ATCC 38755 / EP155)</name>
    <dbReference type="NCBI Taxonomy" id="660469"/>
    <lineage>
        <taxon>Eukaryota</taxon>
        <taxon>Fungi</taxon>
        <taxon>Dikarya</taxon>
        <taxon>Ascomycota</taxon>
        <taxon>Pezizomycotina</taxon>
        <taxon>Sordariomycetes</taxon>
        <taxon>Sordariomycetidae</taxon>
        <taxon>Diaporthales</taxon>
        <taxon>Cryphonectriaceae</taxon>
        <taxon>Cryphonectria-Endothia species complex</taxon>
        <taxon>Cryphonectria</taxon>
    </lineage>
</organism>
<evidence type="ECO:0000256" key="3">
    <source>
        <dbReference type="SAM" id="Phobius"/>
    </source>
</evidence>
<evidence type="ECO:0000313" key="4">
    <source>
        <dbReference type="EMBL" id="KAF3768686.1"/>
    </source>
</evidence>
<feature type="region of interest" description="Disordered" evidence="2">
    <location>
        <begin position="334"/>
        <end position="374"/>
    </location>
</feature>
<feature type="compositionally biased region" description="Basic and acidic residues" evidence="2">
    <location>
        <begin position="956"/>
        <end position="967"/>
    </location>
</feature>
<feature type="compositionally biased region" description="Polar residues" evidence="2">
    <location>
        <begin position="120"/>
        <end position="130"/>
    </location>
</feature>
<feature type="compositionally biased region" description="Low complexity" evidence="2">
    <location>
        <begin position="361"/>
        <end position="373"/>
    </location>
</feature>
<keyword evidence="1" id="KW-0175">Coiled coil</keyword>
<evidence type="ECO:0000256" key="1">
    <source>
        <dbReference type="SAM" id="Coils"/>
    </source>
</evidence>
<feature type="region of interest" description="Disordered" evidence="2">
    <location>
        <begin position="765"/>
        <end position="789"/>
    </location>
</feature>
<feature type="compositionally biased region" description="Basic and acidic residues" evidence="2">
    <location>
        <begin position="466"/>
        <end position="482"/>
    </location>
</feature>
<feature type="region of interest" description="Disordered" evidence="2">
    <location>
        <begin position="452"/>
        <end position="514"/>
    </location>
</feature>
<dbReference type="RefSeq" id="XP_040779647.1">
    <property type="nucleotide sequence ID" value="XM_040920170.1"/>
</dbReference>
<feature type="transmembrane region" description="Helical" evidence="3">
    <location>
        <begin position="1210"/>
        <end position="1231"/>
    </location>
</feature>
<feature type="compositionally biased region" description="Low complexity" evidence="2">
    <location>
        <begin position="866"/>
        <end position="875"/>
    </location>
</feature>